<evidence type="ECO:0000313" key="3">
    <source>
        <dbReference type="Proteomes" id="UP000550707"/>
    </source>
</evidence>
<accession>A0A7J8J3B1</accession>
<feature type="signal peptide" evidence="1">
    <location>
        <begin position="1"/>
        <end position="17"/>
    </location>
</feature>
<name>A0A7J8J3B1_MOLMO</name>
<evidence type="ECO:0000313" key="2">
    <source>
        <dbReference type="EMBL" id="KAF6491021.1"/>
    </source>
</evidence>
<protein>
    <submittedName>
        <fullName evidence="2">Solute carrier family 9 member A3</fullName>
    </submittedName>
</protein>
<evidence type="ECO:0000256" key="1">
    <source>
        <dbReference type="SAM" id="SignalP"/>
    </source>
</evidence>
<feature type="chain" id="PRO_5029788195" evidence="1">
    <location>
        <begin position="18"/>
        <end position="49"/>
    </location>
</feature>
<organism evidence="2 3">
    <name type="scientific">Molossus molossus</name>
    <name type="common">Pallas' mastiff bat</name>
    <name type="synonym">Vespertilio molossus</name>
    <dbReference type="NCBI Taxonomy" id="27622"/>
    <lineage>
        <taxon>Eukaryota</taxon>
        <taxon>Metazoa</taxon>
        <taxon>Chordata</taxon>
        <taxon>Craniata</taxon>
        <taxon>Vertebrata</taxon>
        <taxon>Euteleostomi</taxon>
        <taxon>Mammalia</taxon>
        <taxon>Eutheria</taxon>
        <taxon>Laurasiatheria</taxon>
        <taxon>Chiroptera</taxon>
        <taxon>Yangochiroptera</taxon>
        <taxon>Molossidae</taxon>
        <taxon>Molossus</taxon>
    </lineage>
</organism>
<keyword evidence="3" id="KW-1185">Reference proteome</keyword>
<keyword evidence="1" id="KW-0732">Signal</keyword>
<dbReference type="EMBL" id="JACASF010000003">
    <property type="protein sequence ID" value="KAF6491021.1"/>
    <property type="molecule type" value="Genomic_DNA"/>
</dbReference>
<proteinExistence type="predicted"/>
<gene>
    <name evidence="2" type="ORF">HJG59_016915</name>
</gene>
<dbReference type="Proteomes" id="UP000550707">
    <property type="component" value="Unassembled WGS sequence"/>
</dbReference>
<reference evidence="2 3" key="1">
    <citation type="journal article" date="2020" name="Nature">
        <title>Six reference-quality genomes reveal evolution of bat adaptations.</title>
        <authorList>
            <person name="Jebb D."/>
            <person name="Huang Z."/>
            <person name="Pippel M."/>
            <person name="Hughes G.M."/>
            <person name="Lavrichenko K."/>
            <person name="Devanna P."/>
            <person name="Winkler S."/>
            <person name="Jermiin L.S."/>
            <person name="Skirmuntt E.C."/>
            <person name="Katzourakis A."/>
            <person name="Burkitt-Gray L."/>
            <person name="Ray D.A."/>
            <person name="Sullivan K.A.M."/>
            <person name="Roscito J.G."/>
            <person name="Kirilenko B.M."/>
            <person name="Davalos L.M."/>
            <person name="Corthals A.P."/>
            <person name="Power M.L."/>
            <person name="Jones G."/>
            <person name="Ransome R.D."/>
            <person name="Dechmann D.K.N."/>
            <person name="Locatelli A.G."/>
            <person name="Puechmaille S.J."/>
            <person name="Fedrigo O."/>
            <person name="Jarvis E.D."/>
            <person name="Hiller M."/>
            <person name="Vernes S.C."/>
            <person name="Myers E.W."/>
            <person name="Teeling E.C."/>
        </authorList>
    </citation>
    <scope>NUCLEOTIDE SEQUENCE [LARGE SCALE GENOMIC DNA]</scope>
    <source>
        <strain evidence="2">MMolMol1</strain>
        <tissue evidence="2">Muscle</tissue>
    </source>
</reference>
<dbReference type="AlphaFoldDB" id="A0A7J8J3B1"/>
<comment type="caution">
    <text evidence="2">The sequence shown here is derived from an EMBL/GenBank/DDBJ whole genome shotgun (WGS) entry which is preliminary data.</text>
</comment>
<sequence>MFCLLVLTCWLTFGLLPIDHYCPVMIFPPAVCRSCTPCLNLSWRWVVTR</sequence>